<name>A0A7S1A388_NOCSC</name>
<feature type="region of interest" description="Disordered" evidence="1">
    <location>
        <begin position="1"/>
        <end position="118"/>
    </location>
</feature>
<feature type="compositionally biased region" description="Polar residues" evidence="1">
    <location>
        <begin position="227"/>
        <end position="250"/>
    </location>
</feature>
<organism evidence="2">
    <name type="scientific">Noctiluca scintillans</name>
    <name type="common">Sea sparkle</name>
    <name type="synonym">Red tide dinoflagellate</name>
    <dbReference type="NCBI Taxonomy" id="2966"/>
    <lineage>
        <taxon>Eukaryota</taxon>
        <taxon>Sar</taxon>
        <taxon>Alveolata</taxon>
        <taxon>Dinophyceae</taxon>
        <taxon>Noctilucales</taxon>
        <taxon>Noctilucaceae</taxon>
        <taxon>Noctiluca</taxon>
    </lineage>
</organism>
<accession>A0A7S1A388</accession>
<gene>
    <name evidence="2" type="ORF">NSCI0253_LOCUS14836</name>
</gene>
<dbReference type="EMBL" id="HBFQ01021242">
    <property type="protein sequence ID" value="CAD8840488.1"/>
    <property type="molecule type" value="Transcribed_RNA"/>
</dbReference>
<dbReference type="AlphaFoldDB" id="A0A7S1A388"/>
<feature type="region of interest" description="Disordered" evidence="1">
    <location>
        <begin position="218"/>
        <end position="256"/>
    </location>
</feature>
<feature type="compositionally biased region" description="Polar residues" evidence="1">
    <location>
        <begin position="93"/>
        <end position="118"/>
    </location>
</feature>
<reference evidence="2" key="1">
    <citation type="submission" date="2021-01" db="EMBL/GenBank/DDBJ databases">
        <authorList>
            <person name="Corre E."/>
            <person name="Pelletier E."/>
            <person name="Niang G."/>
            <person name="Scheremetjew M."/>
            <person name="Finn R."/>
            <person name="Kale V."/>
            <person name="Holt S."/>
            <person name="Cochrane G."/>
            <person name="Meng A."/>
            <person name="Brown T."/>
            <person name="Cohen L."/>
        </authorList>
    </citation>
    <scope>NUCLEOTIDE SEQUENCE</scope>
</reference>
<feature type="compositionally biased region" description="Basic and acidic residues" evidence="1">
    <location>
        <begin position="282"/>
        <end position="294"/>
    </location>
</feature>
<sequence length="591" mass="65977">MRGHATRSLVSGCSPVRSSCPVRNAVAARPRSTRRATAPSAATRRAPSIEGCTSPPSAASTVFSVAGEGWPRNPSNSPPPGYAERPYGRQVQEPPNTSRQQPLEQVRMASTPTPTRNVTWSIIGIPKDTPGGTPGNLSMPAVPGGQSMKACSSLPVGLGNSSPCTSAPVLPPWHTVAPTGGRTLFCCEQNEDDMKRTLTQRTPPVPGASWEPTVSDALVRSSRHSLRQQAAPSKETCSSSRDNASVSNAGSVDDWEKRTSELAKQLRNEWRHEFQSELRAVRAEREREAQERDAQAPVEVETMAGEAVDPPRERRSATSQDSADAALRRLEAELVEMQGQNDRLKKELDRSRADLDRETVLCVEARSGLERAELELLKLRREGCSVTAKELEDQLDAERRNSGRYREEVRILTIEKQALDVEFEAMAHRCDEMRAKEACQECCRWQRKHAQLAKEKVELEKHVQDQRGDLESEFEAMARCLGEMKGKENCQECTRWQKKHTQLSKEKAGLENTVQDMRCELLSIEGQLRQERNVPSPGEFLRLVSDSQPKAWPQHKMELELALCRAQQDYETVARRLETLEKQTWRCVGTS</sequence>
<proteinExistence type="predicted"/>
<feature type="compositionally biased region" description="Low complexity" evidence="1">
    <location>
        <begin position="27"/>
        <end position="48"/>
    </location>
</feature>
<evidence type="ECO:0000256" key="1">
    <source>
        <dbReference type="SAM" id="MobiDB-lite"/>
    </source>
</evidence>
<feature type="region of interest" description="Disordered" evidence="1">
    <location>
        <begin position="282"/>
        <end position="323"/>
    </location>
</feature>
<protein>
    <submittedName>
        <fullName evidence="2">Uncharacterized protein</fullName>
    </submittedName>
</protein>
<feature type="compositionally biased region" description="Polar residues" evidence="1">
    <location>
        <begin position="54"/>
        <end position="63"/>
    </location>
</feature>
<evidence type="ECO:0000313" key="2">
    <source>
        <dbReference type="EMBL" id="CAD8840488.1"/>
    </source>
</evidence>